<reference evidence="1 2" key="1">
    <citation type="submission" date="2015-01" db="EMBL/GenBank/DDBJ databases">
        <title>Evolution of Trichinella species and genotypes.</title>
        <authorList>
            <person name="Korhonen P.K."/>
            <person name="Edoardo P."/>
            <person name="Giuseppe L.R."/>
            <person name="Gasser R.B."/>
        </authorList>
    </citation>
    <scope>NUCLEOTIDE SEQUENCE [LARGE SCALE GENOMIC DNA]</scope>
    <source>
        <strain evidence="1">ISS3</strain>
    </source>
</reference>
<gene>
    <name evidence="1" type="ORF">T01_5885</name>
</gene>
<organism evidence="1 2">
    <name type="scientific">Trichinella spiralis</name>
    <name type="common">Trichina worm</name>
    <dbReference type="NCBI Taxonomy" id="6334"/>
    <lineage>
        <taxon>Eukaryota</taxon>
        <taxon>Metazoa</taxon>
        <taxon>Ecdysozoa</taxon>
        <taxon>Nematoda</taxon>
        <taxon>Enoplea</taxon>
        <taxon>Dorylaimia</taxon>
        <taxon>Trichinellida</taxon>
        <taxon>Trichinellidae</taxon>
        <taxon>Trichinella</taxon>
    </lineage>
</organism>
<proteinExistence type="predicted"/>
<evidence type="ECO:0000313" key="1">
    <source>
        <dbReference type="EMBL" id="KRY41424.1"/>
    </source>
</evidence>
<dbReference type="EMBL" id="JYDH01000008">
    <property type="protein sequence ID" value="KRY41424.1"/>
    <property type="molecule type" value="Genomic_DNA"/>
</dbReference>
<comment type="caution">
    <text evidence="1">The sequence shown here is derived from an EMBL/GenBank/DDBJ whole genome shotgun (WGS) entry which is preliminary data.</text>
</comment>
<keyword evidence="2" id="KW-1185">Reference proteome</keyword>
<evidence type="ECO:0000313" key="2">
    <source>
        <dbReference type="Proteomes" id="UP000054776"/>
    </source>
</evidence>
<dbReference type="AlphaFoldDB" id="A0A0V1BWV9"/>
<dbReference type="Proteomes" id="UP000054776">
    <property type="component" value="Unassembled WGS sequence"/>
</dbReference>
<dbReference type="InParanoid" id="A0A0V1BWV9"/>
<name>A0A0V1BWV9_TRISP</name>
<accession>A0A0V1BWV9</accession>
<sequence length="70" mass="8420">MTKFFFDFQRYCTMIAIEIIWYHFSILISVKQFGWRGWFLYRTCYIMNNVCMWGGGALENVSCNVGKVQR</sequence>
<protein>
    <submittedName>
        <fullName evidence="1">Uncharacterized protein</fullName>
    </submittedName>
</protein>